<dbReference type="GO" id="GO:0003963">
    <property type="term" value="F:RNA-3'-phosphate cyclase activity"/>
    <property type="evidence" value="ECO:0007669"/>
    <property type="project" value="UniProtKB-UniRule"/>
</dbReference>
<feature type="domain" description="RNA 3'-terminal phosphate cyclase insert" evidence="8">
    <location>
        <begin position="181"/>
        <end position="273"/>
    </location>
</feature>
<dbReference type="GO" id="GO:0005524">
    <property type="term" value="F:ATP binding"/>
    <property type="evidence" value="ECO:0007669"/>
    <property type="project" value="UniProtKB-KW"/>
</dbReference>
<comment type="caution">
    <text evidence="9">The sequence shown here is derived from an EMBL/GenBank/DDBJ whole genome shotgun (WGS) entry which is preliminary data.</text>
</comment>
<evidence type="ECO:0000256" key="3">
    <source>
        <dbReference type="ARBA" id="ARBA00022741"/>
    </source>
</evidence>
<protein>
    <recommendedName>
        <fullName evidence="5 6">RNA 3'-terminal phosphate cyclase</fullName>
        <shortName evidence="5">RNA cyclase</shortName>
        <shortName evidence="5">RNA-3'-phosphate cyclase</shortName>
        <ecNumber evidence="5 6">6.5.1.4</ecNumber>
    </recommendedName>
</protein>
<proteinExistence type="inferred from homology"/>
<accession>A0A2S7D606</accession>
<dbReference type="EC" id="6.5.1.4" evidence="5 6"/>
<name>A0A2S7D606_9XANT</name>
<dbReference type="Proteomes" id="UP000238191">
    <property type="component" value="Unassembled WGS sequence"/>
</dbReference>
<reference evidence="10" key="1">
    <citation type="submission" date="2016-08" db="EMBL/GenBank/DDBJ databases">
        <authorList>
            <person name="Merda D."/>
            <person name="Briand M."/>
            <person name="Taghouti G."/>
            <person name="Carrere S."/>
            <person name="Gouzy J."/>
            <person name="Portier P."/>
            <person name="Jacques M.-A."/>
            <person name="Fischer-Le Saux M."/>
        </authorList>
    </citation>
    <scope>NUCLEOTIDE SEQUENCE [LARGE SCALE GENOMIC DNA]</scope>
    <source>
        <strain evidence="10">CFBP4643</strain>
    </source>
</reference>
<comment type="subcellular location">
    <subcellularLocation>
        <location evidence="5">Cytoplasm</location>
    </subcellularLocation>
</comment>
<dbReference type="PIRSF" id="PIRSF005378">
    <property type="entry name" value="RNA3'_term_phos_cycl_euk"/>
    <property type="match status" value="1"/>
</dbReference>
<dbReference type="PROSITE" id="PS01287">
    <property type="entry name" value="RTC"/>
    <property type="match status" value="1"/>
</dbReference>
<comment type="catalytic activity">
    <reaction evidence="4 5">
        <text>a 3'-end 3'-phospho-ribonucleotide-RNA + ATP = a 3'-end 2',3'-cyclophospho-ribonucleotide-RNA + AMP + diphosphate</text>
        <dbReference type="Rhea" id="RHEA:23976"/>
        <dbReference type="Rhea" id="RHEA-COMP:10463"/>
        <dbReference type="Rhea" id="RHEA-COMP:10464"/>
        <dbReference type="ChEBI" id="CHEBI:30616"/>
        <dbReference type="ChEBI" id="CHEBI:33019"/>
        <dbReference type="ChEBI" id="CHEBI:83062"/>
        <dbReference type="ChEBI" id="CHEBI:83064"/>
        <dbReference type="ChEBI" id="CHEBI:456215"/>
        <dbReference type="EC" id="6.5.1.4"/>
    </reaction>
</comment>
<dbReference type="GO" id="GO:0005737">
    <property type="term" value="C:cytoplasm"/>
    <property type="evidence" value="ECO:0007669"/>
    <property type="project" value="UniProtKB-SubCell"/>
</dbReference>
<feature type="active site" description="Tele-AMP-histidine intermediate" evidence="5">
    <location>
        <position position="307"/>
    </location>
</feature>
<comment type="function">
    <text evidence="5">Catalyzes the conversion of 3'-phosphate to a 2',3'-cyclic phosphodiester at the end of RNA. The mechanism of action of the enzyme occurs in 3 steps: (A) adenylation of the enzyme by ATP; (B) transfer of adenylate to an RNA-N3'P to produce RNA-N3'PP5'A; (C) and attack of the adjacent 2'-hydroxyl on the 3'-phosphorus in the diester linkage to produce the cyclic end product. The biological role of this enzyme is unknown but it is likely to function in some aspects of cellular RNA processing.</text>
</comment>
<dbReference type="InterPro" id="IPR036553">
    <property type="entry name" value="RPTC_insert"/>
</dbReference>
<dbReference type="HAMAP" id="MF_00200">
    <property type="entry name" value="RTC"/>
    <property type="match status" value="1"/>
</dbReference>
<gene>
    <name evidence="5" type="primary">rtcA</name>
    <name evidence="9" type="ORF">XpiCFBP4643_06955</name>
</gene>
<evidence type="ECO:0000259" key="8">
    <source>
        <dbReference type="Pfam" id="PF05189"/>
    </source>
</evidence>
<evidence type="ECO:0000256" key="6">
    <source>
        <dbReference type="NCBIfam" id="TIGR03399"/>
    </source>
</evidence>
<dbReference type="InterPro" id="IPR000228">
    <property type="entry name" value="RNA3'_term_phos_cyc"/>
</dbReference>
<evidence type="ECO:0000256" key="1">
    <source>
        <dbReference type="ARBA" id="ARBA00009206"/>
    </source>
</evidence>
<keyword evidence="10" id="KW-1185">Reference proteome</keyword>
<dbReference type="OrthoDB" id="9789235at2"/>
<feature type="binding site" evidence="5">
    <location>
        <begin position="282"/>
        <end position="286"/>
    </location>
    <ligand>
        <name>ATP</name>
        <dbReference type="ChEBI" id="CHEBI:30616"/>
    </ligand>
</feature>
<dbReference type="PANTHER" id="PTHR11096">
    <property type="entry name" value="RNA 3' TERMINAL PHOSPHATE CYCLASE"/>
    <property type="match status" value="1"/>
</dbReference>
<dbReference type="RefSeq" id="WP_104611552.1">
    <property type="nucleotide sequence ID" value="NZ_MDEI01000004.1"/>
</dbReference>
<evidence type="ECO:0000313" key="9">
    <source>
        <dbReference type="EMBL" id="PPU69252.1"/>
    </source>
</evidence>
<dbReference type="AlphaFoldDB" id="A0A2S7D606"/>
<dbReference type="Pfam" id="PF05189">
    <property type="entry name" value="RTC_insert"/>
    <property type="match status" value="1"/>
</dbReference>
<feature type="binding site" evidence="5">
    <location>
        <position position="100"/>
    </location>
    <ligand>
        <name>ATP</name>
        <dbReference type="ChEBI" id="CHEBI:30616"/>
    </ligand>
</feature>
<dbReference type="InterPro" id="IPR023797">
    <property type="entry name" value="RNA3'_phos_cyclase_dom"/>
</dbReference>
<dbReference type="Gene3D" id="3.65.10.20">
    <property type="entry name" value="RNA 3'-terminal phosphate cyclase domain"/>
    <property type="match status" value="1"/>
</dbReference>
<evidence type="ECO:0000256" key="4">
    <source>
        <dbReference type="ARBA" id="ARBA00024481"/>
    </source>
</evidence>
<dbReference type="GO" id="GO:0006396">
    <property type="term" value="P:RNA processing"/>
    <property type="evidence" value="ECO:0007669"/>
    <property type="project" value="UniProtKB-UniRule"/>
</dbReference>
<dbReference type="NCBIfam" id="NF003246">
    <property type="entry name" value="PRK04204.1-2"/>
    <property type="match status" value="1"/>
</dbReference>
<dbReference type="NCBIfam" id="TIGR03399">
    <property type="entry name" value="RNA_3prim_cycl"/>
    <property type="match status" value="1"/>
</dbReference>
<sequence>MDMIEIDGAAGGGQLLRTALTLSLCTGTGFVMHNIRGARSRPGLMRQHLTAVNAAAAIGQARTHGAQIGATALRFEPGPVLPGTYRFATGSAGSATLVLQTVLPALWQAAAPSSLTFEGGTHNPLAPSADFIADCYLPALQRMGVRVSAVLERHGFYPAGGGVLQVAVEPCAQLQHAVFDARGALESIEATILISGLSTRIGHRELRVLAARLGVDPSPRHVESVRPALGPGNVALVRVRHAAHVETFAGYGERGVAAEQVGERLADQVQRYLAGGACVGEYLSDQLLLPMALAGSGGFTTDAISEHLASNARLIEKFLPVEIAWLPMADGQWRVSVDR</sequence>
<dbReference type="InterPro" id="IPR013791">
    <property type="entry name" value="RNA3'-term_phos_cycl_insert"/>
</dbReference>
<evidence type="ECO:0000313" key="10">
    <source>
        <dbReference type="Proteomes" id="UP000238191"/>
    </source>
</evidence>
<dbReference type="Pfam" id="PF01137">
    <property type="entry name" value="RTC"/>
    <property type="match status" value="1"/>
</dbReference>
<keyword evidence="5" id="KW-0067">ATP-binding</keyword>
<dbReference type="EMBL" id="MDEI01000004">
    <property type="protein sequence ID" value="PPU69252.1"/>
    <property type="molecule type" value="Genomic_DNA"/>
</dbReference>
<dbReference type="InterPro" id="IPR020719">
    <property type="entry name" value="RNA3'_term_phos_cycl-like_CS"/>
</dbReference>
<dbReference type="Gene3D" id="3.30.360.20">
    <property type="entry name" value="RNA 3'-terminal phosphate cyclase, insert domain"/>
    <property type="match status" value="1"/>
</dbReference>
<keyword evidence="3 5" id="KW-0547">Nucleotide-binding</keyword>
<dbReference type="InterPro" id="IPR017770">
    <property type="entry name" value="RNA3'_term_phos_cyc_type_1"/>
</dbReference>
<comment type="similarity">
    <text evidence="1 5">Belongs to the RNA 3'-terminal cyclase family. Type 1 subfamily.</text>
</comment>
<dbReference type="SUPFAM" id="SSF55205">
    <property type="entry name" value="EPT/RTPC-like"/>
    <property type="match status" value="2"/>
</dbReference>
<dbReference type="InterPro" id="IPR013792">
    <property type="entry name" value="RNA3'P_cycl/enolpyr_Trfase_a/b"/>
</dbReference>
<evidence type="ECO:0000256" key="5">
    <source>
        <dbReference type="HAMAP-Rule" id="MF_00200"/>
    </source>
</evidence>
<evidence type="ECO:0000256" key="2">
    <source>
        <dbReference type="ARBA" id="ARBA00022598"/>
    </source>
</evidence>
<organism evidence="9 10">
    <name type="scientific">Xanthomonas pisi</name>
    <dbReference type="NCBI Taxonomy" id="56457"/>
    <lineage>
        <taxon>Bacteria</taxon>
        <taxon>Pseudomonadati</taxon>
        <taxon>Pseudomonadota</taxon>
        <taxon>Gammaproteobacteria</taxon>
        <taxon>Lysobacterales</taxon>
        <taxon>Lysobacteraceae</taxon>
        <taxon>Xanthomonas</taxon>
    </lineage>
</organism>
<dbReference type="PANTHER" id="PTHR11096:SF0">
    <property type="entry name" value="RNA 3'-TERMINAL PHOSPHATE CYCLASE"/>
    <property type="match status" value="1"/>
</dbReference>
<feature type="domain" description="RNA 3'-terminal phosphate cyclase" evidence="7">
    <location>
        <begin position="11"/>
        <end position="323"/>
    </location>
</feature>
<dbReference type="InterPro" id="IPR037136">
    <property type="entry name" value="RNA3'_phos_cyclase_dom_sf"/>
</dbReference>
<evidence type="ECO:0000259" key="7">
    <source>
        <dbReference type="Pfam" id="PF01137"/>
    </source>
</evidence>
<dbReference type="SUPFAM" id="SSF52913">
    <property type="entry name" value="RNA 3'-terminal phosphate cyclase, RPTC, insert domain"/>
    <property type="match status" value="1"/>
</dbReference>
<keyword evidence="5" id="KW-0963">Cytoplasm</keyword>
<keyword evidence="2 5" id="KW-0436">Ligase</keyword>